<keyword evidence="5" id="KW-0460">Magnesium</keyword>
<dbReference type="SUPFAM" id="SSF56712">
    <property type="entry name" value="Prokaryotic type I DNA topoisomerase"/>
    <property type="match status" value="1"/>
</dbReference>
<dbReference type="InterPro" id="IPR013824">
    <property type="entry name" value="Topo_IA_cen_sub1"/>
</dbReference>
<comment type="catalytic activity">
    <reaction evidence="1">
        <text>ATP-independent breakage of single-stranded DNA, followed by passage and rejoining.</text>
        <dbReference type="EC" id="5.6.2.1"/>
    </reaction>
</comment>
<dbReference type="EMBL" id="CP002869">
    <property type="protein sequence ID" value="AEI41546.1"/>
    <property type="molecule type" value="Genomic_DNA"/>
</dbReference>
<dbReference type="NCBIfam" id="TIGR01056">
    <property type="entry name" value="topB"/>
    <property type="match status" value="1"/>
</dbReference>
<evidence type="ECO:0000259" key="14">
    <source>
        <dbReference type="PROSITE" id="PS50880"/>
    </source>
</evidence>
<dbReference type="InterPro" id="IPR034144">
    <property type="entry name" value="TOPRIM_TopoIII"/>
</dbReference>
<accession>F8F5Y2</accession>
<evidence type="ECO:0000256" key="12">
    <source>
        <dbReference type="ARBA" id="ARBA00032877"/>
    </source>
</evidence>
<reference evidence="16 17" key="2">
    <citation type="journal article" date="2013" name="Genome Announc.">
        <title>Genome Sequence of Growth-Improving Paenibacillus mucilaginosus Strain KNP414.</title>
        <authorList>
            <person name="Lu J.J."/>
            <person name="Wang J.F."/>
            <person name="Hu X.F."/>
        </authorList>
    </citation>
    <scope>NUCLEOTIDE SEQUENCE [LARGE SCALE GENOMIC DNA]</scope>
    <source>
        <strain evidence="16 17">KNP414</strain>
    </source>
</reference>
<gene>
    <name evidence="16" type="ordered locus">KNP414_02988</name>
</gene>
<dbReference type="GO" id="GO:0043597">
    <property type="term" value="C:cytoplasmic replication fork"/>
    <property type="evidence" value="ECO:0007669"/>
    <property type="project" value="TreeGrafter"/>
</dbReference>
<evidence type="ECO:0000256" key="9">
    <source>
        <dbReference type="ARBA" id="ARBA00030003"/>
    </source>
</evidence>
<evidence type="ECO:0000259" key="15">
    <source>
        <dbReference type="PROSITE" id="PS52039"/>
    </source>
</evidence>
<dbReference type="Proteomes" id="UP000006620">
    <property type="component" value="Chromosome"/>
</dbReference>
<dbReference type="InterPro" id="IPR023406">
    <property type="entry name" value="Topo_IA_AS"/>
</dbReference>
<evidence type="ECO:0000256" key="4">
    <source>
        <dbReference type="ARBA" id="ARBA00022723"/>
    </source>
</evidence>
<dbReference type="PROSITE" id="PS50880">
    <property type="entry name" value="TOPRIM"/>
    <property type="match status" value="1"/>
</dbReference>
<dbReference type="PATRIC" id="fig|1036673.3.peg.2739"/>
<dbReference type="Pfam" id="PF01131">
    <property type="entry name" value="Topoisom_bac"/>
    <property type="match status" value="1"/>
</dbReference>
<sequence length="734" mass="82212">MTNELQDVNNAKEAGTIHFCPERSTIRMKSLVLAEKPSVAKEIARVLGCQQKHKHYMEGPQYVVTWALGHLVTLAEPEEYDPKYKTWNLEDLPLLPSKMKLKVIRETTPQFKAISQLAQRGDLKELIIATDAGREGELVARWIMELVRWRKPYKRLWISSQTDKAIRDGFAQLKPGPAYDPLYRSAVCRAEADWLIGLNITRALTCKHNAQLAAGRVQTPTLAAMMDREAQIRSFQAKDFWMLRAQLGSFQALWRSQAHPDGRLFDKAAADTLLERLKTARSAKVSALKVSEKSEPHPLAYDLTELQRDANKRLGFTAKQTSNVLQRLYEQHKLVTYPRTDSRYLSSDMVSTLPDRLKALLGTPYGASAKGLLARPLPVTKRIVDDSKVSDHHAIIPTDERPQLQLLGADERRLYDLIVRRFLSLFFPAFRYDETAVTLDIAGESFHAKGRIVKDQGWKAVYDGSSAPSEADDDDAPEEEPSSLQSLPALQLGTELKDLRLSQQKGTTKPPGRYTEAGLLSVMEKQGLGTPATRADIIEKLLSTDTIERRMNTLQPTGKGVQLMELVVPELRSSELTASWERELERIAKGQGDPDAFMAGIRKQTEAIVRDVKNSSAEYKPHNLTHSKCPDCGSPLQDIKGKRGRMLVCSSRECNYKRAAEAQLSNKRCPQCRKKMEIHTGKAGKYAQCRPCNVIEMLNDTGGAGGRGKAGKRQQSQLAEQYSDNAKLPSALEE</sequence>
<dbReference type="SMART" id="SM00437">
    <property type="entry name" value="TOP1Ac"/>
    <property type="match status" value="1"/>
</dbReference>
<evidence type="ECO:0000256" key="5">
    <source>
        <dbReference type="ARBA" id="ARBA00022842"/>
    </source>
</evidence>
<evidence type="ECO:0000256" key="13">
    <source>
        <dbReference type="SAM" id="MobiDB-lite"/>
    </source>
</evidence>
<dbReference type="InterPro" id="IPR000380">
    <property type="entry name" value="Topo_IA"/>
</dbReference>
<keyword evidence="4" id="KW-0479">Metal-binding</keyword>
<dbReference type="InterPro" id="IPR003602">
    <property type="entry name" value="Topo_IA_DNA-bd_dom"/>
</dbReference>
<dbReference type="PANTHER" id="PTHR11390:SF21">
    <property type="entry name" value="DNA TOPOISOMERASE 3-ALPHA"/>
    <property type="match status" value="1"/>
</dbReference>
<dbReference type="SMART" id="SM00493">
    <property type="entry name" value="TOPRIM"/>
    <property type="match status" value="1"/>
</dbReference>
<evidence type="ECO:0000256" key="11">
    <source>
        <dbReference type="ARBA" id="ARBA00032235"/>
    </source>
</evidence>
<feature type="compositionally biased region" description="Acidic residues" evidence="13">
    <location>
        <begin position="470"/>
        <end position="481"/>
    </location>
</feature>
<dbReference type="Gene3D" id="1.10.290.10">
    <property type="entry name" value="Topoisomerase I, domain 4"/>
    <property type="match status" value="1"/>
</dbReference>
<dbReference type="InterPro" id="IPR013497">
    <property type="entry name" value="Topo_IA_cen"/>
</dbReference>
<dbReference type="InterPro" id="IPR023405">
    <property type="entry name" value="Topo_IA_core_domain"/>
</dbReference>
<evidence type="ECO:0000256" key="8">
    <source>
        <dbReference type="ARBA" id="ARBA00023235"/>
    </source>
</evidence>
<dbReference type="Gene3D" id="2.70.20.10">
    <property type="entry name" value="Topoisomerase I, domain 3"/>
    <property type="match status" value="1"/>
</dbReference>
<evidence type="ECO:0000256" key="1">
    <source>
        <dbReference type="ARBA" id="ARBA00000213"/>
    </source>
</evidence>
<evidence type="ECO:0000313" key="17">
    <source>
        <dbReference type="Proteomes" id="UP000006620"/>
    </source>
</evidence>
<dbReference type="InterPro" id="IPR006171">
    <property type="entry name" value="TOPRIM_dom"/>
</dbReference>
<evidence type="ECO:0000256" key="6">
    <source>
        <dbReference type="ARBA" id="ARBA00023029"/>
    </source>
</evidence>
<comment type="similarity">
    <text evidence="2">Belongs to the type IA topoisomerase family.</text>
</comment>
<dbReference type="GO" id="GO:0006265">
    <property type="term" value="P:DNA topological change"/>
    <property type="evidence" value="ECO:0007669"/>
    <property type="project" value="InterPro"/>
</dbReference>
<dbReference type="AlphaFoldDB" id="F8F5Y2"/>
<protein>
    <recommendedName>
        <fullName evidence="3">DNA topoisomerase</fullName>
        <ecNumber evidence="3">5.6.2.1</ecNumber>
    </recommendedName>
    <alternativeName>
        <fullName evidence="12">Omega-protein</fullName>
    </alternativeName>
    <alternativeName>
        <fullName evidence="11">Relaxing enzyme</fullName>
    </alternativeName>
    <alternativeName>
        <fullName evidence="9">Swivelase</fullName>
    </alternativeName>
    <alternativeName>
        <fullName evidence="10">Untwisting enzyme</fullName>
    </alternativeName>
</protein>
<dbReference type="EC" id="5.6.2.1" evidence="3"/>
<dbReference type="CDD" id="cd03362">
    <property type="entry name" value="TOPRIM_TopoIA_TopoIII"/>
    <property type="match status" value="1"/>
</dbReference>
<dbReference type="NCBIfam" id="NF005829">
    <property type="entry name" value="PRK07726.1"/>
    <property type="match status" value="1"/>
</dbReference>
<keyword evidence="8 16" id="KW-0413">Isomerase</keyword>
<evidence type="ECO:0000256" key="2">
    <source>
        <dbReference type="ARBA" id="ARBA00009446"/>
    </source>
</evidence>
<dbReference type="Gene3D" id="3.40.50.140">
    <property type="match status" value="1"/>
</dbReference>
<dbReference type="GO" id="GO:0006310">
    <property type="term" value="P:DNA recombination"/>
    <property type="evidence" value="ECO:0007669"/>
    <property type="project" value="TreeGrafter"/>
</dbReference>
<dbReference type="GO" id="GO:0006281">
    <property type="term" value="P:DNA repair"/>
    <property type="evidence" value="ECO:0007669"/>
    <property type="project" value="TreeGrafter"/>
</dbReference>
<proteinExistence type="inferred from homology"/>
<dbReference type="PROSITE" id="PS00396">
    <property type="entry name" value="TOPO_IA_1"/>
    <property type="match status" value="1"/>
</dbReference>
<dbReference type="GO" id="GO:0003677">
    <property type="term" value="F:DNA binding"/>
    <property type="evidence" value="ECO:0007669"/>
    <property type="project" value="UniProtKB-KW"/>
</dbReference>
<keyword evidence="7" id="KW-0238">DNA-binding</keyword>
<dbReference type="InterPro" id="IPR013825">
    <property type="entry name" value="Topo_IA_cen_sub2"/>
</dbReference>
<dbReference type="SMART" id="SM00436">
    <property type="entry name" value="TOP1Bc"/>
    <property type="match status" value="1"/>
</dbReference>
<dbReference type="PANTHER" id="PTHR11390">
    <property type="entry name" value="PROKARYOTIC DNA TOPOISOMERASE"/>
    <property type="match status" value="1"/>
</dbReference>
<dbReference type="HOGENOM" id="CLU_002929_5_2_9"/>
<reference evidence="17" key="1">
    <citation type="submission" date="2011-06" db="EMBL/GenBank/DDBJ databases">
        <title>Complete genome sequence of Paenibacillus mucilaginosus KNP414.</title>
        <authorList>
            <person name="Wang J."/>
            <person name="Hu S."/>
            <person name="Hu X."/>
            <person name="Zhang B."/>
            <person name="Dong D."/>
            <person name="Zhang S."/>
            <person name="Zhao K."/>
            <person name="Wu D."/>
        </authorList>
    </citation>
    <scope>NUCLEOTIDE SEQUENCE [LARGE SCALE GENOMIC DNA]</scope>
    <source>
        <strain evidence="17">KNP414</strain>
    </source>
</reference>
<keyword evidence="6" id="KW-0799">Topoisomerase</keyword>
<dbReference type="GO" id="GO:0003917">
    <property type="term" value="F:DNA topoisomerase type I (single strand cut, ATP-independent) activity"/>
    <property type="evidence" value="ECO:0007669"/>
    <property type="project" value="UniProtKB-EC"/>
</dbReference>
<dbReference type="InterPro" id="IPR005738">
    <property type="entry name" value="TopoIII"/>
</dbReference>
<evidence type="ECO:0000313" key="16">
    <source>
        <dbReference type="EMBL" id="AEI41546.1"/>
    </source>
</evidence>
<evidence type="ECO:0000256" key="3">
    <source>
        <dbReference type="ARBA" id="ARBA00012891"/>
    </source>
</evidence>
<feature type="domain" description="Toprim" evidence="14">
    <location>
        <begin position="29"/>
        <end position="160"/>
    </location>
</feature>
<dbReference type="PRINTS" id="PR00417">
    <property type="entry name" value="PRTPISMRASEI"/>
</dbReference>
<dbReference type="InterPro" id="IPR003601">
    <property type="entry name" value="Topo_IA_2"/>
</dbReference>
<dbReference type="InterPro" id="IPR013826">
    <property type="entry name" value="Topo_IA_cen_sub3"/>
</dbReference>
<evidence type="ECO:0000256" key="10">
    <source>
        <dbReference type="ARBA" id="ARBA00031985"/>
    </source>
</evidence>
<feature type="region of interest" description="Disordered" evidence="13">
    <location>
        <begin position="463"/>
        <end position="486"/>
    </location>
</feature>
<dbReference type="Gene3D" id="1.10.460.10">
    <property type="entry name" value="Topoisomerase I, domain 2"/>
    <property type="match status" value="1"/>
</dbReference>
<dbReference type="CDD" id="cd00186">
    <property type="entry name" value="TOP1Ac"/>
    <property type="match status" value="1"/>
</dbReference>
<dbReference type="GO" id="GO:0046872">
    <property type="term" value="F:metal ion binding"/>
    <property type="evidence" value="ECO:0007669"/>
    <property type="project" value="UniProtKB-KW"/>
</dbReference>
<feature type="region of interest" description="Disordered" evidence="13">
    <location>
        <begin position="702"/>
        <end position="734"/>
    </location>
</feature>
<name>F8F5Y2_PAEMK</name>
<feature type="domain" description="Topo IA-type catalytic" evidence="15">
    <location>
        <begin position="179"/>
        <end position="609"/>
    </location>
</feature>
<evidence type="ECO:0000256" key="7">
    <source>
        <dbReference type="ARBA" id="ARBA00023125"/>
    </source>
</evidence>
<dbReference type="KEGG" id="pms:KNP414_02988"/>
<organism evidence="16 17">
    <name type="scientific">Paenibacillus mucilaginosus (strain KNP414)</name>
    <dbReference type="NCBI Taxonomy" id="1036673"/>
    <lineage>
        <taxon>Bacteria</taxon>
        <taxon>Bacillati</taxon>
        <taxon>Bacillota</taxon>
        <taxon>Bacilli</taxon>
        <taxon>Bacillales</taxon>
        <taxon>Paenibacillaceae</taxon>
        <taxon>Paenibacillus</taxon>
    </lineage>
</organism>
<dbReference type="Pfam" id="PF01751">
    <property type="entry name" value="Toprim"/>
    <property type="match status" value="1"/>
</dbReference>
<dbReference type="PROSITE" id="PS52039">
    <property type="entry name" value="TOPO_IA_2"/>
    <property type="match status" value="1"/>
</dbReference>